<dbReference type="Proteomes" id="UP000524237">
    <property type="component" value="Unassembled WGS sequence"/>
</dbReference>
<reference evidence="1 2" key="1">
    <citation type="submission" date="2020-07" db="EMBL/GenBank/DDBJ databases">
        <title>Sequencing the genomes of 1000 actinobacteria strains.</title>
        <authorList>
            <person name="Klenk H.-P."/>
        </authorList>
    </citation>
    <scope>NUCLEOTIDE SEQUENCE [LARGE SCALE GENOMIC DNA]</scope>
    <source>
        <strain evidence="1 2">DSM 23737</strain>
    </source>
</reference>
<evidence type="ECO:0000313" key="2">
    <source>
        <dbReference type="Proteomes" id="UP000524237"/>
    </source>
</evidence>
<protein>
    <submittedName>
        <fullName evidence="1">Acyl-CoA thioester hydrolase</fullName>
        <ecNumber evidence="1">3.1.2.-</ecNumber>
    </submittedName>
</protein>
<keyword evidence="1" id="KW-0378">Hydrolase</keyword>
<sequence length="139" mass="15372">MGKPPSSCSIERTVEWVDTDATGHQHNSVILRWAEACEAQLFRDLDLPEYFPTAPRVQQTVNFTAKLYFGQRVRTTIRVERIGEKSLTLVFTTEGLDADGAVQNKAAHGTVTSAYVAPGASHASSWPAIFRERIVPLTI</sequence>
<dbReference type="SUPFAM" id="SSF54637">
    <property type="entry name" value="Thioesterase/thiol ester dehydrase-isomerase"/>
    <property type="match status" value="1"/>
</dbReference>
<dbReference type="CDD" id="cd00586">
    <property type="entry name" value="4HBT"/>
    <property type="match status" value="1"/>
</dbReference>
<comment type="caution">
    <text evidence="1">The sequence shown here is derived from an EMBL/GenBank/DDBJ whole genome shotgun (WGS) entry which is preliminary data.</text>
</comment>
<dbReference type="EC" id="3.1.2.-" evidence="1"/>
<dbReference type="InterPro" id="IPR029069">
    <property type="entry name" value="HotDog_dom_sf"/>
</dbReference>
<dbReference type="RefSeq" id="WP_182485066.1">
    <property type="nucleotide sequence ID" value="NZ_JACGWU010000006.1"/>
</dbReference>
<name>A0A7W3PPM4_9MICO</name>
<dbReference type="Gene3D" id="3.10.129.10">
    <property type="entry name" value="Hotdog Thioesterase"/>
    <property type="match status" value="1"/>
</dbReference>
<dbReference type="GO" id="GO:0016787">
    <property type="term" value="F:hydrolase activity"/>
    <property type="evidence" value="ECO:0007669"/>
    <property type="project" value="UniProtKB-KW"/>
</dbReference>
<organism evidence="1 2">
    <name type="scientific">Alpinimonas psychrophila</name>
    <dbReference type="NCBI Taxonomy" id="748908"/>
    <lineage>
        <taxon>Bacteria</taxon>
        <taxon>Bacillati</taxon>
        <taxon>Actinomycetota</taxon>
        <taxon>Actinomycetes</taxon>
        <taxon>Micrococcales</taxon>
        <taxon>Microbacteriaceae</taxon>
        <taxon>Alpinimonas</taxon>
    </lineage>
</organism>
<dbReference type="AlphaFoldDB" id="A0A7W3PPM4"/>
<evidence type="ECO:0000313" key="1">
    <source>
        <dbReference type="EMBL" id="MBA8829637.1"/>
    </source>
</evidence>
<dbReference type="Pfam" id="PF13279">
    <property type="entry name" value="4HBT_2"/>
    <property type="match status" value="1"/>
</dbReference>
<gene>
    <name evidence="1" type="ORF">FB555_001753</name>
</gene>
<dbReference type="EMBL" id="JACGWU010000006">
    <property type="protein sequence ID" value="MBA8829637.1"/>
    <property type="molecule type" value="Genomic_DNA"/>
</dbReference>
<accession>A0A7W3PPM4</accession>
<keyword evidence="2" id="KW-1185">Reference proteome</keyword>
<proteinExistence type="predicted"/>